<evidence type="ECO:0000259" key="2">
    <source>
        <dbReference type="PROSITE" id="PS50887"/>
    </source>
</evidence>
<evidence type="ECO:0000256" key="1">
    <source>
        <dbReference type="ARBA" id="ARBA00001946"/>
    </source>
</evidence>
<comment type="caution">
    <text evidence="3">The sequence shown here is derived from an EMBL/GenBank/DDBJ whole genome shotgun (WGS) entry which is preliminary data.</text>
</comment>
<keyword evidence="4" id="KW-1185">Reference proteome</keyword>
<accession>A0A0F4NFQ3</accession>
<dbReference type="SUPFAM" id="SSF55781">
    <property type="entry name" value="GAF domain-like"/>
    <property type="match status" value="1"/>
</dbReference>
<name>A0A0F4NFQ3_9VIBR</name>
<dbReference type="InterPro" id="IPR029787">
    <property type="entry name" value="Nucleotide_cyclase"/>
</dbReference>
<feature type="domain" description="GGDEF" evidence="2">
    <location>
        <begin position="194"/>
        <end position="318"/>
    </location>
</feature>
<comment type="cofactor">
    <cofactor evidence="1">
        <name>Mg(2+)</name>
        <dbReference type="ChEBI" id="CHEBI:18420"/>
    </cofactor>
</comment>
<dbReference type="SMART" id="SM00267">
    <property type="entry name" value="GGDEF"/>
    <property type="match status" value="1"/>
</dbReference>
<dbReference type="Pfam" id="PF00990">
    <property type="entry name" value="GGDEF"/>
    <property type="match status" value="1"/>
</dbReference>
<dbReference type="InterPro" id="IPR003018">
    <property type="entry name" value="GAF"/>
</dbReference>
<protein>
    <submittedName>
        <fullName evidence="3">Diguanylate cyclase</fullName>
    </submittedName>
</protein>
<dbReference type="FunFam" id="3.30.70.270:FF:000001">
    <property type="entry name" value="Diguanylate cyclase domain protein"/>
    <property type="match status" value="1"/>
</dbReference>
<dbReference type="AlphaFoldDB" id="A0A0F4NFQ3"/>
<dbReference type="PROSITE" id="PS50887">
    <property type="entry name" value="GGDEF"/>
    <property type="match status" value="1"/>
</dbReference>
<dbReference type="GO" id="GO:0003824">
    <property type="term" value="F:catalytic activity"/>
    <property type="evidence" value="ECO:0007669"/>
    <property type="project" value="UniProtKB-ARBA"/>
</dbReference>
<dbReference type="InterPro" id="IPR029016">
    <property type="entry name" value="GAF-like_dom_sf"/>
</dbReference>
<proteinExistence type="predicted"/>
<evidence type="ECO:0000313" key="4">
    <source>
        <dbReference type="Proteomes" id="UP000033673"/>
    </source>
</evidence>
<dbReference type="InterPro" id="IPR043128">
    <property type="entry name" value="Rev_trsase/Diguanyl_cyclase"/>
</dbReference>
<dbReference type="PATRIC" id="fig|579748.3.peg.3218"/>
<dbReference type="RefSeq" id="WP_045956662.1">
    <property type="nucleotide sequence ID" value="NZ_JXXV01000028.1"/>
</dbReference>
<dbReference type="NCBIfam" id="TIGR00254">
    <property type="entry name" value="GGDEF"/>
    <property type="match status" value="1"/>
</dbReference>
<dbReference type="PANTHER" id="PTHR43102">
    <property type="entry name" value="SLR1143 PROTEIN"/>
    <property type="match status" value="1"/>
</dbReference>
<dbReference type="InterPro" id="IPR000160">
    <property type="entry name" value="GGDEF_dom"/>
</dbReference>
<dbReference type="OrthoDB" id="9812358at2"/>
<dbReference type="Pfam" id="PF01590">
    <property type="entry name" value="GAF"/>
    <property type="match status" value="1"/>
</dbReference>
<organism evidence="3 4">
    <name type="scientific">Vibrio galatheae</name>
    <dbReference type="NCBI Taxonomy" id="579748"/>
    <lineage>
        <taxon>Bacteria</taxon>
        <taxon>Pseudomonadati</taxon>
        <taxon>Pseudomonadota</taxon>
        <taxon>Gammaproteobacteria</taxon>
        <taxon>Vibrionales</taxon>
        <taxon>Vibrionaceae</taxon>
        <taxon>Vibrio</taxon>
    </lineage>
</organism>
<gene>
    <name evidence="3" type="ORF">TW81_15585</name>
</gene>
<dbReference type="STRING" id="579748.TW81_15585"/>
<dbReference type="Proteomes" id="UP000033673">
    <property type="component" value="Unassembled WGS sequence"/>
</dbReference>
<dbReference type="SUPFAM" id="SSF55073">
    <property type="entry name" value="Nucleotide cyclase"/>
    <property type="match status" value="1"/>
</dbReference>
<evidence type="ECO:0000313" key="3">
    <source>
        <dbReference type="EMBL" id="KJY81779.1"/>
    </source>
</evidence>
<dbReference type="PANTHER" id="PTHR43102:SF2">
    <property type="entry name" value="GAF DOMAIN-CONTAINING PROTEIN"/>
    <property type="match status" value="1"/>
</dbReference>
<dbReference type="Gene3D" id="3.30.70.270">
    <property type="match status" value="1"/>
</dbReference>
<dbReference type="CDD" id="cd01949">
    <property type="entry name" value="GGDEF"/>
    <property type="match status" value="1"/>
</dbReference>
<dbReference type="SMART" id="SM00065">
    <property type="entry name" value="GAF"/>
    <property type="match status" value="1"/>
</dbReference>
<dbReference type="Gene3D" id="3.30.450.40">
    <property type="match status" value="1"/>
</dbReference>
<reference evidence="3 4" key="1">
    <citation type="journal article" date="2015" name="BMC Genomics">
        <title>Genome mining reveals unlocked bioactive potential of marine Gram-negative bacteria.</title>
        <authorList>
            <person name="Machado H."/>
            <person name="Sonnenschein E.C."/>
            <person name="Melchiorsen J."/>
            <person name="Gram L."/>
        </authorList>
    </citation>
    <scope>NUCLEOTIDE SEQUENCE [LARGE SCALE GENOMIC DNA]</scope>
    <source>
        <strain evidence="3 4">S2757</strain>
    </source>
</reference>
<dbReference type="EMBL" id="JXXV01000028">
    <property type="protein sequence ID" value="KJY81779.1"/>
    <property type="molecule type" value="Genomic_DNA"/>
</dbReference>
<sequence>MQVPNKPDNEQQRLADLKKLRILDTADEERFDRVTRLAKRLFDVPIAVVSLIDSDRQWFKSCFGIDVQETDRDVSFCGHTILDTQPMIVEDATLDERFSDNPAVLGDEGIRFYAGVPLVYHDHSVLGTLCISDTKPRQIDAEQIKDLIDLAKLVEQELATRVTATTDPLTEISNRRGFRTLGEKLLEYCRFGGFPVSVAYFDLDNFKQINDQYGHQFGDHTLQQFTQLLQRSFRESDLIARMGGDEFVVLMSGTTEVVANVAIERFAKSIRTFNSDVSNPYKIEFSVGVASSKVDHNTTLESLVHEADKRMLNVKNHP</sequence>